<dbReference type="GO" id="GO:0005524">
    <property type="term" value="F:ATP binding"/>
    <property type="evidence" value="ECO:0007669"/>
    <property type="project" value="UniProtKB-KW"/>
</dbReference>
<dbReference type="Proteomes" id="UP000238308">
    <property type="component" value="Unassembled WGS sequence"/>
</dbReference>
<evidence type="ECO:0000256" key="3">
    <source>
        <dbReference type="ARBA" id="ARBA00022679"/>
    </source>
</evidence>
<dbReference type="InterPro" id="IPR018934">
    <property type="entry name" value="RIO_dom"/>
</dbReference>
<dbReference type="Pfam" id="PF01163">
    <property type="entry name" value="RIO1"/>
    <property type="match status" value="1"/>
</dbReference>
<evidence type="ECO:0000259" key="9">
    <source>
        <dbReference type="Pfam" id="PF01163"/>
    </source>
</evidence>
<keyword evidence="6" id="KW-0067">ATP-binding</keyword>
<proteinExistence type="predicted"/>
<comment type="catalytic activity">
    <reaction evidence="7">
        <text>L-threonyl-[protein] + ATP = O-phospho-L-threonyl-[protein] + ADP + H(+)</text>
        <dbReference type="Rhea" id="RHEA:46608"/>
        <dbReference type="Rhea" id="RHEA-COMP:11060"/>
        <dbReference type="Rhea" id="RHEA-COMP:11605"/>
        <dbReference type="ChEBI" id="CHEBI:15378"/>
        <dbReference type="ChEBI" id="CHEBI:30013"/>
        <dbReference type="ChEBI" id="CHEBI:30616"/>
        <dbReference type="ChEBI" id="CHEBI:61977"/>
        <dbReference type="ChEBI" id="CHEBI:456216"/>
        <dbReference type="EC" id="2.7.11.1"/>
    </reaction>
</comment>
<dbReference type="AlphaFoldDB" id="A0A2T0XDS7"/>
<evidence type="ECO:0000256" key="1">
    <source>
        <dbReference type="ARBA" id="ARBA00012513"/>
    </source>
</evidence>
<evidence type="ECO:0000256" key="7">
    <source>
        <dbReference type="ARBA" id="ARBA00047899"/>
    </source>
</evidence>
<keyword evidence="5" id="KW-0418">Kinase</keyword>
<keyword evidence="3" id="KW-0808">Transferase</keyword>
<sequence>MSVAIETNSEQSLNIALATWLAAHAHDPNGVEIITLGGQKFVVKRRGPKPFDGLIYAFRFMRSFTLSLLCWLVWGQRPATRTLLQNGLTEEARRLQLLRAAGCHVPKILHQEPGVLVLEFVGEDLPHYLRTSDPAGRIVWIKRVASDLASFHLAGFVHGGAQLRNLMFDDNKLTRIDFEENIGEALALPLGQAYDFYQMLSSLAGMRADEISASERQALCNQMLHEYLLQNPDVAVKQHLKNMAMVFTWLVRIVGPILRLIPGKDVQGFLYVTNTLGLTLTDE</sequence>
<protein>
    <recommendedName>
        <fullName evidence="1">non-specific serine/threonine protein kinase</fullName>
        <ecNumber evidence="1">2.7.11.1</ecNumber>
    </recommendedName>
</protein>
<name>A0A2T0XDS7_9BURK</name>
<evidence type="ECO:0000256" key="8">
    <source>
        <dbReference type="ARBA" id="ARBA00048679"/>
    </source>
</evidence>
<evidence type="ECO:0000256" key="5">
    <source>
        <dbReference type="ARBA" id="ARBA00022777"/>
    </source>
</evidence>
<comment type="catalytic activity">
    <reaction evidence="8">
        <text>L-seryl-[protein] + ATP = O-phospho-L-seryl-[protein] + ADP + H(+)</text>
        <dbReference type="Rhea" id="RHEA:17989"/>
        <dbReference type="Rhea" id="RHEA-COMP:9863"/>
        <dbReference type="Rhea" id="RHEA-COMP:11604"/>
        <dbReference type="ChEBI" id="CHEBI:15378"/>
        <dbReference type="ChEBI" id="CHEBI:29999"/>
        <dbReference type="ChEBI" id="CHEBI:30616"/>
        <dbReference type="ChEBI" id="CHEBI:83421"/>
        <dbReference type="ChEBI" id="CHEBI:456216"/>
        <dbReference type="EC" id="2.7.11.1"/>
    </reaction>
</comment>
<evidence type="ECO:0000256" key="2">
    <source>
        <dbReference type="ARBA" id="ARBA00022527"/>
    </source>
</evidence>
<dbReference type="EC" id="2.7.11.1" evidence="1"/>
<dbReference type="InterPro" id="IPR011009">
    <property type="entry name" value="Kinase-like_dom_sf"/>
</dbReference>
<dbReference type="SUPFAM" id="SSF56112">
    <property type="entry name" value="Protein kinase-like (PK-like)"/>
    <property type="match status" value="1"/>
</dbReference>
<accession>A0A2T0XDS7</accession>
<keyword evidence="11" id="KW-1185">Reference proteome</keyword>
<organism evidence="10 11">
    <name type="scientific">Jezberella montanilacus</name>
    <dbReference type="NCBI Taxonomy" id="323426"/>
    <lineage>
        <taxon>Bacteria</taxon>
        <taxon>Pseudomonadati</taxon>
        <taxon>Pseudomonadota</taxon>
        <taxon>Betaproteobacteria</taxon>
        <taxon>Burkholderiales</taxon>
        <taxon>Alcaligenaceae</taxon>
        <taxon>Jezberella</taxon>
    </lineage>
</organism>
<keyword evidence="2" id="KW-0723">Serine/threonine-protein kinase</keyword>
<evidence type="ECO:0000313" key="11">
    <source>
        <dbReference type="Proteomes" id="UP000238308"/>
    </source>
</evidence>
<evidence type="ECO:0000256" key="4">
    <source>
        <dbReference type="ARBA" id="ARBA00022741"/>
    </source>
</evidence>
<keyword evidence="4" id="KW-0547">Nucleotide-binding</keyword>
<reference evidence="10 11" key="1">
    <citation type="submission" date="2018-03" db="EMBL/GenBank/DDBJ databases">
        <title>Genomic Encyclopedia of Type Strains, Phase III (KMG-III): the genomes of soil and plant-associated and newly described type strains.</title>
        <authorList>
            <person name="Whitman W."/>
        </authorList>
    </citation>
    <scope>NUCLEOTIDE SEQUENCE [LARGE SCALE GENOMIC DNA]</scope>
    <source>
        <strain evidence="10 11">MWH-P2sevCIIIb</strain>
    </source>
</reference>
<comment type="caution">
    <text evidence="10">The sequence shown here is derived from an EMBL/GenBank/DDBJ whole genome shotgun (WGS) entry which is preliminary data.</text>
</comment>
<evidence type="ECO:0000256" key="6">
    <source>
        <dbReference type="ARBA" id="ARBA00022840"/>
    </source>
</evidence>
<feature type="domain" description="RIO-type" evidence="9">
    <location>
        <begin position="81"/>
        <end position="179"/>
    </location>
</feature>
<gene>
    <name evidence="10" type="ORF">BCM14_2216</name>
</gene>
<evidence type="ECO:0000313" key="10">
    <source>
        <dbReference type="EMBL" id="PRY97077.1"/>
    </source>
</evidence>
<dbReference type="GO" id="GO:0004674">
    <property type="term" value="F:protein serine/threonine kinase activity"/>
    <property type="evidence" value="ECO:0007669"/>
    <property type="project" value="UniProtKB-KW"/>
</dbReference>
<dbReference type="EMBL" id="PVTV01000015">
    <property type="protein sequence ID" value="PRY97077.1"/>
    <property type="molecule type" value="Genomic_DNA"/>
</dbReference>